<dbReference type="PRINTS" id="PR00344">
    <property type="entry name" value="BCTRLSENSOR"/>
</dbReference>
<dbReference type="PROSITE" id="PS50885">
    <property type="entry name" value="HAMP"/>
    <property type="match status" value="1"/>
</dbReference>
<evidence type="ECO:0000256" key="1">
    <source>
        <dbReference type="ARBA" id="ARBA00000085"/>
    </source>
</evidence>
<dbReference type="PANTHER" id="PTHR44936">
    <property type="entry name" value="SENSOR PROTEIN CREC"/>
    <property type="match status" value="1"/>
</dbReference>
<keyword evidence="5" id="KW-0808">Transferase</keyword>
<evidence type="ECO:0000259" key="10">
    <source>
        <dbReference type="PROSITE" id="PS50109"/>
    </source>
</evidence>
<evidence type="ECO:0000256" key="3">
    <source>
        <dbReference type="ARBA" id="ARBA00012438"/>
    </source>
</evidence>
<dbReference type="PROSITE" id="PS50109">
    <property type="entry name" value="HIS_KIN"/>
    <property type="match status" value="1"/>
</dbReference>
<feature type="domain" description="HAMP" evidence="11">
    <location>
        <begin position="185"/>
        <end position="239"/>
    </location>
</feature>
<sequence>MRSFTLASRLSAIVIVSVIAVWLGVVMNFYAGNGWEQDDGWPTPDRMDAIISVVERAAPEDLPRLFDALGSQTMIIGIEDGGENADPDQTDRQVSEELHRRYAEGLAGRAFTVAHITVPARGPGILRVGNKQRHALNFRIGLEDGRTLVVQSIAPLVLAATGLPVGLVAGVMAAIIALFALFVMYREVKPLRQLAQAVDRIGLDGEMVTLPNVRRQSSEIRALVTAFDRLQTRLQQLLQGRLAMLGGISHDVRTYATRLRLRVDAIPDDIQRERAIENISDMIQLLDDALLSARVGASDVSVELLDFAEIVRGEAEDRHAAPQDLGLAIQKRTEFSVLGDRIALKRIVSNLIDNAGKYGKAARISLTASDGDVLMTVDDDGPGIPQEMIGILMEPFVRAEASRGRATGGAGLGLAIVRTLVEAHGGTVTIENRPEGGLRVSVRLPRFEG</sequence>
<organism evidence="12 13">
    <name type="scientific">Rhizobium halophytocola</name>
    <dbReference type="NCBI Taxonomy" id="735519"/>
    <lineage>
        <taxon>Bacteria</taxon>
        <taxon>Pseudomonadati</taxon>
        <taxon>Pseudomonadota</taxon>
        <taxon>Alphaproteobacteria</taxon>
        <taxon>Hyphomicrobiales</taxon>
        <taxon>Rhizobiaceae</taxon>
        <taxon>Rhizobium/Agrobacterium group</taxon>
        <taxon>Rhizobium</taxon>
    </lineage>
</organism>
<dbReference type="SMART" id="SM00387">
    <property type="entry name" value="HATPase_c"/>
    <property type="match status" value="1"/>
</dbReference>
<dbReference type="InterPro" id="IPR003594">
    <property type="entry name" value="HATPase_dom"/>
</dbReference>
<dbReference type="InterPro" id="IPR036097">
    <property type="entry name" value="HisK_dim/P_sf"/>
</dbReference>
<evidence type="ECO:0000259" key="11">
    <source>
        <dbReference type="PROSITE" id="PS50885"/>
    </source>
</evidence>
<dbReference type="RefSeq" id="WP_209942584.1">
    <property type="nucleotide sequence ID" value="NZ_JAGGJU010000002.1"/>
</dbReference>
<dbReference type="SMART" id="SM00304">
    <property type="entry name" value="HAMP"/>
    <property type="match status" value="1"/>
</dbReference>
<protein>
    <recommendedName>
        <fullName evidence="3">histidine kinase</fullName>
        <ecNumber evidence="3">2.7.13.3</ecNumber>
    </recommendedName>
</protein>
<evidence type="ECO:0000256" key="4">
    <source>
        <dbReference type="ARBA" id="ARBA00022553"/>
    </source>
</evidence>
<keyword evidence="6" id="KW-0547">Nucleotide-binding</keyword>
<dbReference type="CDD" id="cd00075">
    <property type="entry name" value="HATPase"/>
    <property type="match status" value="1"/>
</dbReference>
<comment type="caution">
    <text evidence="12">The sequence shown here is derived from an EMBL/GenBank/DDBJ whole genome shotgun (WGS) entry which is preliminary data.</text>
</comment>
<evidence type="ECO:0000256" key="6">
    <source>
        <dbReference type="ARBA" id="ARBA00022741"/>
    </source>
</evidence>
<dbReference type="Gene3D" id="1.10.287.130">
    <property type="match status" value="1"/>
</dbReference>
<evidence type="ECO:0000256" key="7">
    <source>
        <dbReference type="ARBA" id="ARBA00022777"/>
    </source>
</evidence>
<keyword evidence="9" id="KW-1133">Transmembrane helix</keyword>
<reference evidence="12 13" key="1">
    <citation type="submission" date="2021-03" db="EMBL/GenBank/DDBJ databases">
        <title>Genomic Encyclopedia of Type Strains, Phase IV (KMG-IV): sequencing the most valuable type-strain genomes for metagenomic binning, comparative biology and taxonomic classification.</title>
        <authorList>
            <person name="Goeker M."/>
        </authorList>
    </citation>
    <scope>NUCLEOTIDE SEQUENCE [LARGE SCALE GENOMIC DNA]</scope>
    <source>
        <strain evidence="12 13">DSM 21600</strain>
    </source>
</reference>
<dbReference type="PANTHER" id="PTHR44936:SF10">
    <property type="entry name" value="SENSOR PROTEIN RSTB"/>
    <property type="match status" value="1"/>
</dbReference>
<feature type="transmembrane region" description="Helical" evidence="9">
    <location>
        <begin position="165"/>
        <end position="185"/>
    </location>
</feature>
<dbReference type="InterPro" id="IPR050980">
    <property type="entry name" value="2C_sensor_his_kinase"/>
</dbReference>
<keyword evidence="9" id="KW-0472">Membrane</keyword>
<gene>
    <name evidence="12" type="ORF">J2Z17_000889</name>
</gene>
<keyword evidence="4" id="KW-0597">Phosphoprotein</keyword>
<feature type="domain" description="Histidine kinase" evidence="10">
    <location>
        <begin position="247"/>
        <end position="448"/>
    </location>
</feature>
<evidence type="ECO:0000256" key="5">
    <source>
        <dbReference type="ARBA" id="ARBA00022679"/>
    </source>
</evidence>
<evidence type="ECO:0000256" key="9">
    <source>
        <dbReference type="SAM" id="Phobius"/>
    </source>
</evidence>
<dbReference type="Proteomes" id="UP000759443">
    <property type="component" value="Unassembled WGS sequence"/>
</dbReference>
<feature type="transmembrane region" description="Helical" evidence="9">
    <location>
        <begin position="12"/>
        <end position="31"/>
    </location>
</feature>
<dbReference type="EMBL" id="JAGGJU010000002">
    <property type="protein sequence ID" value="MBP1849468.1"/>
    <property type="molecule type" value="Genomic_DNA"/>
</dbReference>
<dbReference type="SUPFAM" id="SSF47384">
    <property type="entry name" value="Homodimeric domain of signal transducing histidine kinase"/>
    <property type="match status" value="1"/>
</dbReference>
<dbReference type="Gene3D" id="3.30.565.10">
    <property type="entry name" value="Histidine kinase-like ATPase, C-terminal domain"/>
    <property type="match status" value="1"/>
</dbReference>
<comment type="subcellular location">
    <subcellularLocation>
        <location evidence="2">Membrane</location>
    </subcellularLocation>
</comment>
<dbReference type="GO" id="GO:0016301">
    <property type="term" value="F:kinase activity"/>
    <property type="evidence" value="ECO:0007669"/>
    <property type="project" value="UniProtKB-KW"/>
</dbReference>
<dbReference type="InterPro" id="IPR036890">
    <property type="entry name" value="HATPase_C_sf"/>
</dbReference>
<evidence type="ECO:0000313" key="13">
    <source>
        <dbReference type="Proteomes" id="UP000759443"/>
    </source>
</evidence>
<keyword evidence="7 12" id="KW-0418">Kinase</keyword>
<evidence type="ECO:0000256" key="8">
    <source>
        <dbReference type="ARBA" id="ARBA00022840"/>
    </source>
</evidence>
<dbReference type="SUPFAM" id="SSF55874">
    <property type="entry name" value="ATPase domain of HSP90 chaperone/DNA topoisomerase II/histidine kinase"/>
    <property type="match status" value="1"/>
</dbReference>
<dbReference type="InterPro" id="IPR003660">
    <property type="entry name" value="HAMP_dom"/>
</dbReference>
<dbReference type="InterPro" id="IPR004358">
    <property type="entry name" value="Sig_transdc_His_kin-like_C"/>
</dbReference>
<accession>A0ABS4DUU1</accession>
<dbReference type="Pfam" id="PF00672">
    <property type="entry name" value="HAMP"/>
    <property type="match status" value="1"/>
</dbReference>
<dbReference type="Pfam" id="PF02518">
    <property type="entry name" value="HATPase_c"/>
    <property type="match status" value="1"/>
</dbReference>
<dbReference type="EC" id="2.7.13.3" evidence="3"/>
<evidence type="ECO:0000256" key="2">
    <source>
        <dbReference type="ARBA" id="ARBA00004370"/>
    </source>
</evidence>
<keyword evidence="8" id="KW-0067">ATP-binding</keyword>
<name>A0ABS4DUU1_9HYPH</name>
<evidence type="ECO:0000313" key="12">
    <source>
        <dbReference type="EMBL" id="MBP1849468.1"/>
    </source>
</evidence>
<dbReference type="InterPro" id="IPR005467">
    <property type="entry name" value="His_kinase_dom"/>
</dbReference>
<proteinExistence type="predicted"/>
<keyword evidence="13" id="KW-1185">Reference proteome</keyword>
<keyword evidence="9" id="KW-0812">Transmembrane</keyword>
<comment type="catalytic activity">
    <reaction evidence="1">
        <text>ATP + protein L-histidine = ADP + protein N-phospho-L-histidine.</text>
        <dbReference type="EC" id="2.7.13.3"/>
    </reaction>
</comment>